<dbReference type="EMBL" id="GG697337">
    <property type="protein sequence ID" value="EFQ27286.1"/>
    <property type="molecule type" value="Genomic_DNA"/>
</dbReference>
<proteinExistence type="predicted"/>
<dbReference type="SUPFAM" id="SSF103473">
    <property type="entry name" value="MFS general substrate transporter"/>
    <property type="match status" value="1"/>
</dbReference>
<dbReference type="InterPro" id="IPR036259">
    <property type="entry name" value="MFS_trans_sf"/>
</dbReference>
<protein>
    <submittedName>
        <fullName evidence="1">Uncharacterized protein</fullName>
    </submittedName>
</protein>
<dbReference type="GeneID" id="24407146"/>
<reference evidence="2" key="1">
    <citation type="journal article" date="2012" name="Nat. Genet.">
        <title>Lifestyle transitions in plant pathogenic Colletotrichum fungi deciphered by genome and transcriptome analyses.</title>
        <authorList>
            <person name="O'Connell R.J."/>
            <person name="Thon M.R."/>
            <person name="Hacquard S."/>
            <person name="Amyotte S.G."/>
            <person name="Kleemann J."/>
            <person name="Torres M.F."/>
            <person name="Damm U."/>
            <person name="Buiate E.A."/>
            <person name="Epstein L."/>
            <person name="Alkan N."/>
            <person name="Altmueller J."/>
            <person name="Alvarado-Balderrama L."/>
            <person name="Bauser C.A."/>
            <person name="Becker C."/>
            <person name="Birren B.W."/>
            <person name="Chen Z."/>
            <person name="Choi J."/>
            <person name="Crouch J.A."/>
            <person name="Duvick J.P."/>
            <person name="Farman M.A."/>
            <person name="Gan P."/>
            <person name="Heiman D."/>
            <person name="Henrissat B."/>
            <person name="Howard R.J."/>
            <person name="Kabbage M."/>
            <person name="Koch C."/>
            <person name="Kracher B."/>
            <person name="Kubo Y."/>
            <person name="Law A.D."/>
            <person name="Lebrun M.-H."/>
            <person name="Lee Y.-H."/>
            <person name="Miyara I."/>
            <person name="Moore N."/>
            <person name="Neumann U."/>
            <person name="Nordstroem K."/>
            <person name="Panaccione D.G."/>
            <person name="Panstruga R."/>
            <person name="Place M."/>
            <person name="Proctor R.H."/>
            <person name="Prusky D."/>
            <person name="Rech G."/>
            <person name="Reinhardt R."/>
            <person name="Rollins J.A."/>
            <person name="Rounsley S."/>
            <person name="Schardl C.L."/>
            <person name="Schwartz D.C."/>
            <person name="Shenoy N."/>
            <person name="Shirasu K."/>
            <person name="Sikhakolli U.R."/>
            <person name="Stueber K."/>
            <person name="Sukno S.A."/>
            <person name="Sweigard J.A."/>
            <person name="Takano Y."/>
            <person name="Takahara H."/>
            <person name="Trail F."/>
            <person name="van der Does H.C."/>
            <person name="Voll L.M."/>
            <person name="Will I."/>
            <person name="Young S."/>
            <person name="Zeng Q."/>
            <person name="Zhang J."/>
            <person name="Zhou S."/>
            <person name="Dickman M.B."/>
            <person name="Schulze-Lefert P."/>
            <person name="Ver Loren van Themaat E."/>
            <person name="Ma L.-J."/>
            <person name="Vaillancourt L.J."/>
        </authorList>
    </citation>
    <scope>NUCLEOTIDE SEQUENCE [LARGE SCALE GENOMIC DNA]</scope>
    <source>
        <strain evidence="2">M1.001 / M2 / FGSC 10212</strain>
    </source>
</reference>
<dbReference type="RefSeq" id="XP_008091306.1">
    <property type="nucleotide sequence ID" value="XM_008093115.1"/>
</dbReference>
<accession>E3Q9A7</accession>
<evidence type="ECO:0000313" key="2">
    <source>
        <dbReference type="Proteomes" id="UP000008782"/>
    </source>
</evidence>
<evidence type="ECO:0000313" key="1">
    <source>
        <dbReference type="EMBL" id="EFQ27286.1"/>
    </source>
</evidence>
<name>E3Q9A7_COLGM</name>
<keyword evidence="2" id="KW-1185">Reference proteome</keyword>
<organism evidence="2">
    <name type="scientific">Colletotrichum graminicola (strain M1.001 / M2 / FGSC 10212)</name>
    <name type="common">Maize anthracnose fungus</name>
    <name type="synonym">Glomerella graminicola</name>
    <dbReference type="NCBI Taxonomy" id="645133"/>
    <lineage>
        <taxon>Eukaryota</taxon>
        <taxon>Fungi</taxon>
        <taxon>Dikarya</taxon>
        <taxon>Ascomycota</taxon>
        <taxon>Pezizomycotina</taxon>
        <taxon>Sordariomycetes</taxon>
        <taxon>Hypocreomycetidae</taxon>
        <taxon>Glomerellales</taxon>
        <taxon>Glomerellaceae</taxon>
        <taxon>Colletotrichum</taxon>
        <taxon>Colletotrichum graminicola species complex</taxon>
    </lineage>
</organism>
<dbReference type="AlphaFoldDB" id="E3Q9A7"/>
<dbReference type="OrthoDB" id="5243606at2759"/>
<gene>
    <name evidence="1" type="ORF">GLRG_01781</name>
</gene>
<dbReference type="VEuPathDB" id="FungiDB:GLRG_01781"/>
<dbReference type="HOGENOM" id="CLU_2320209_0_0_1"/>
<dbReference type="Proteomes" id="UP000008782">
    <property type="component" value="Unassembled WGS sequence"/>
</dbReference>
<sequence length="99" mass="10411">MFLYNSIIVTARKDSIREIQVSVSIDPSQAIPAITDEFHSLQDIGWYGSAYQVADAAFQPLMGTIVAGVGSAGIMSGGLTIIVGSVPLEKRPGTLITVS</sequence>